<evidence type="ECO:0000313" key="3">
    <source>
        <dbReference type="EMBL" id="QMW23035.1"/>
    </source>
</evidence>
<evidence type="ECO:0000313" key="4">
    <source>
        <dbReference type="Proteomes" id="UP000515292"/>
    </source>
</evidence>
<feature type="compositionally biased region" description="Pro residues" evidence="1">
    <location>
        <begin position="56"/>
        <end position="68"/>
    </location>
</feature>
<accession>A0A7G5II43</accession>
<dbReference type="EMBL" id="CP059851">
    <property type="protein sequence ID" value="QMW23035.1"/>
    <property type="molecule type" value="Genomic_DNA"/>
</dbReference>
<dbReference type="AlphaFoldDB" id="A0A7G5II43"/>
<organism evidence="3 4">
    <name type="scientific">Sandaracinobacteroides saxicola</name>
    <dbReference type="NCBI Taxonomy" id="2759707"/>
    <lineage>
        <taxon>Bacteria</taxon>
        <taxon>Pseudomonadati</taxon>
        <taxon>Pseudomonadota</taxon>
        <taxon>Alphaproteobacteria</taxon>
        <taxon>Sphingomonadales</taxon>
        <taxon>Sphingosinicellaceae</taxon>
        <taxon>Sandaracinobacteroides</taxon>
    </lineage>
</organism>
<feature type="region of interest" description="Disordered" evidence="1">
    <location>
        <begin position="40"/>
        <end position="68"/>
    </location>
</feature>
<sequence length="207" mass="22316">MDFICRFEPSDRVNPPIGNVGAENAESVLDSVKNVFLRNEDWPPVREKPDQEPTIYPAPTPAPAPAPPSDVINATGTFILAKSKKRIGITTISGWPETKTEMTTRCVDLPLGRVCTDVPVIYHRSCTKGIFLDLEFPSSIEDEIEDCLKTSAVVAILASIVTAGATLVPTFIAAVKICLRAKGAEAVADLLSAELVVDSECGDWHPI</sequence>
<keyword evidence="2" id="KW-0472">Membrane</keyword>
<dbReference type="RefSeq" id="WP_182296485.1">
    <property type="nucleotide sequence ID" value="NZ_CP059851.1"/>
</dbReference>
<keyword evidence="2" id="KW-0812">Transmembrane</keyword>
<keyword evidence="2" id="KW-1133">Transmembrane helix</keyword>
<feature type="transmembrane region" description="Helical" evidence="2">
    <location>
        <begin position="152"/>
        <end position="175"/>
    </location>
</feature>
<evidence type="ECO:0000256" key="1">
    <source>
        <dbReference type="SAM" id="MobiDB-lite"/>
    </source>
</evidence>
<dbReference type="Proteomes" id="UP000515292">
    <property type="component" value="Chromosome"/>
</dbReference>
<keyword evidence="4" id="KW-1185">Reference proteome</keyword>
<gene>
    <name evidence="3" type="ORF">H3309_00520</name>
</gene>
<protein>
    <submittedName>
        <fullName evidence="3">Uncharacterized protein</fullName>
    </submittedName>
</protein>
<evidence type="ECO:0000256" key="2">
    <source>
        <dbReference type="SAM" id="Phobius"/>
    </source>
</evidence>
<feature type="compositionally biased region" description="Basic and acidic residues" evidence="1">
    <location>
        <begin position="40"/>
        <end position="51"/>
    </location>
</feature>
<proteinExistence type="predicted"/>
<reference evidence="3 4" key="1">
    <citation type="submission" date="2020-07" db="EMBL/GenBank/DDBJ databases">
        <title>Complete genome sequence for Sandaracinobacter sp. M6.</title>
        <authorList>
            <person name="Tang Y."/>
            <person name="Liu Q."/>
            <person name="Guo Z."/>
            <person name="Lei P."/>
            <person name="Huang B."/>
        </authorList>
    </citation>
    <scope>NUCLEOTIDE SEQUENCE [LARGE SCALE GENOMIC DNA]</scope>
    <source>
        <strain evidence="3 4">M6</strain>
    </source>
</reference>
<name>A0A7G5II43_9SPHN</name>
<dbReference type="KEGG" id="sand:H3309_00520"/>